<dbReference type="GO" id="GO:0005216">
    <property type="term" value="F:monoatomic ion channel activity"/>
    <property type="evidence" value="ECO:0007669"/>
    <property type="project" value="InterPro"/>
</dbReference>
<comment type="subcellular location">
    <subcellularLocation>
        <location evidence="1">Membrane</location>
        <topology evidence="1">Multi-pass membrane protein</topology>
    </subcellularLocation>
</comment>
<dbReference type="InterPro" id="IPR018229">
    <property type="entry name" value="Rhodopsin_retinal_BS"/>
</dbReference>
<dbReference type="SMART" id="SM01021">
    <property type="entry name" value="Bac_rhodopsin"/>
    <property type="match status" value="1"/>
</dbReference>
<dbReference type="PANTHER" id="PTHR28286">
    <property type="match status" value="1"/>
</dbReference>
<comment type="similarity">
    <text evidence="2">Belongs to the archaeal/bacterial/fungal opsin family.</text>
</comment>
<feature type="transmembrane region" description="Helical" evidence="11">
    <location>
        <begin position="197"/>
        <end position="216"/>
    </location>
</feature>
<dbReference type="EMBL" id="CADCUZ010000053">
    <property type="protein sequence ID" value="CAA9411061.1"/>
    <property type="molecule type" value="Genomic_DNA"/>
</dbReference>
<proteinExistence type="inferred from homology"/>
<dbReference type="Pfam" id="PF01036">
    <property type="entry name" value="Bac_rhodopsin"/>
    <property type="match status" value="1"/>
</dbReference>
<reference evidence="12" key="1">
    <citation type="submission" date="2020-02" db="EMBL/GenBank/DDBJ databases">
        <authorList>
            <person name="Meier V. D."/>
        </authorList>
    </citation>
    <scope>NUCLEOTIDE SEQUENCE</scope>
    <source>
        <strain evidence="12">AVDCRST_MAG55</strain>
    </source>
</reference>
<dbReference type="PROSITE" id="PS00950">
    <property type="entry name" value="BACTERIAL_OPSIN_1"/>
    <property type="match status" value="1"/>
</dbReference>
<keyword evidence="4" id="KW-0716">Sensory transduction</keyword>
<evidence type="ECO:0000256" key="3">
    <source>
        <dbReference type="ARBA" id="ARBA00022543"/>
    </source>
</evidence>
<keyword evidence="7 11" id="KW-1133">Transmembrane helix</keyword>
<feature type="transmembrane region" description="Helical" evidence="11">
    <location>
        <begin position="71"/>
        <end position="90"/>
    </location>
</feature>
<evidence type="ECO:0000256" key="4">
    <source>
        <dbReference type="ARBA" id="ARBA00022606"/>
    </source>
</evidence>
<feature type="transmembrane region" description="Helical" evidence="11">
    <location>
        <begin position="32"/>
        <end position="51"/>
    </location>
</feature>
<accession>A0A6J4PBA2</accession>
<sequence length="238" mass="25589">METVWLTLGTLGMGAATLAFAFLGVRAPQGSRYFFVITALITLIAFVSYLTMATGQGEAQVGDRTFYYFRYIDWVFTTPLLLLDLALLALVDWRRNVGLIGTLIGLDLFMILTGLWAGATVNPVGRGILFLISTAAMIVLLYLVVTRLFSAAAGQSPAVQQIFRALALLTVILWSLYPVVWVIGTEGVGAVGVSTEVFLFLVLDLLAKVGFGFLLLTNRQALSDIASGAAGARPSRVS</sequence>
<evidence type="ECO:0000256" key="2">
    <source>
        <dbReference type="ARBA" id="ARBA00008130"/>
    </source>
</evidence>
<evidence type="ECO:0000256" key="10">
    <source>
        <dbReference type="ARBA" id="ARBA00023170"/>
    </source>
</evidence>
<dbReference type="PRINTS" id="PR00251">
    <property type="entry name" value="BACTRLOPSIN"/>
</dbReference>
<gene>
    <name evidence="12" type="ORF">AVDCRST_MAG55-1269</name>
</gene>
<keyword evidence="10" id="KW-0675">Receptor</keyword>
<evidence type="ECO:0000256" key="7">
    <source>
        <dbReference type="ARBA" id="ARBA00022989"/>
    </source>
</evidence>
<feature type="transmembrane region" description="Helical" evidence="11">
    <location>
        <begin position="162"/>
        <end position="185"/>
    </location>
</feature>
<feature type="transmembrane region" description="Helical" evidence="11">
    <location>
        <begin position="128"/>
        <end position="150"/>
    </location>
</feature>
<feature type="transmembrane region" description="Helical" evidence="11">
    <location>
        <begin position="6"/>
        <end position="25"/>
    </location>
</feature>
<keyword evidence="6" id="KW-0681">Retinal protein</keyword>
<dbReference type="PROSITE" id="PS00327">
    <property type="entry name" value="BACTERIAL_OPSIN_RET"/>
    <property type="match status" value="1"/>
</dbReference>
<dbReference type="AlphaFoldDB" id="A0A6J4PBA2"/>
<evidence type="ECO:0000256" key="9">
    <source>
        <dbReference type="ARBA" id="ARBA00023136"/>
    </source>
</evidence>
<evidence type="ECO:0000256" key="5">
    <source>
        <dbReference type="ARBA" id="ARBA00022692"/>
    </source>
</evidence>
<keyword evidence="9 11" id="KW-0472">Membrane</keyword>
<organism evidence="12">
    <name type="scientific">uncultured Rubrobacteraceae bacterium</name>
    <dbReference type="NCBI Taxonomy" id="349277"/>
    <lineage>
        <taxon>Bacteria</taxon>
        <taxon>Bacillati</taxon>
        <taxon>Actinomycetota</taxon>
        <taxon>Rubrobacteria</taxon>
        <taxon>Rubrobacterales</taxon>
        <taxon>Rubrobacteraceae</taxon>
        <taxon>environmental samples</taxon>
    </lineage>
</organism>
<name>A0A6J4PBA2_9ACTN</name>
<evidence type="ECO:0000256" key="6">
    <source>
        <dbReference type="ARBA" id="ARBA00022925"/>
    </source>
</evidence>
<evidence type="ECO:0000256" key="1">
    <source>
        <dbReference type="ARBA" id="ARBA00004141"/>
    </source>
</evidence>
<evidence type="ECO:0000256" key="8">
    <source>
        <dbReference type="ARBA" id="ARBA00022991"/>
    </source>
</evidence>
<dbReference type="SUPFAM" id="SSF81321">
    <property type="entry name" value="Family A G protein-coupled receptor-like"/>
    <property type="match status" value="1"/>
</dbReference>
<dbReference type="PANTHER" id="PTHR28286:SF2">
    <property type="entry name" value="BACTERIORHODOPSIN _OPSIN, NOPA (EUROFUNG)"/>
    <property type="match status" value="1"/>
</dbReference>
<protein>
    <submittedName>
        <fullName evidence="12">Bacteriorhodopsin-like protein</fullName>
    </submittedName>
</protein>
<evidence type="ECO:0000256" key="11">
    <source>
        <dbReference type="SAM" id="Phobius"/>
    </source>
</evidence>
<dbReference type="Gene3D" id="1.20.1070.10">
    <property type="entry name" value="Rhodopsin 7-helix transmembrane proteins"/>
    <property type="match status" value="1"/>
</dbReference>
<dbReference type="InterPro" id="IPR001425">
    <property type="entry name" value="Arc/bac/fun_rhodopsins"/>
</dbReference>
<dbReference type="GO" id="GO:0009881">
    <property type="term" value="F:photoreceptor activity"/>
    <property type="evidence" value="ECO:0007669"/>
    <property type="project" value="UniProtKB-KW"/>
</dbReference>
<keyword evidence="3" id="KW-0600">Photoreceptor protein</keyword>
<evidence type="ECO:0000313" key="12">
    <source>
        <dbReference type="EMBL" id="CAA9411061.1"/>
    </source>
</evidence>
<dbReference type="GO" id="GO:0007602">
    <property type="term" value="P:phototransduction"/>
    <property type="evidence" value="ECO:0007669"/>
    <property type="project" value="UniProtKB-KW"/>
</dbReference>
<feature type="transmembrane region" description="Helical" evidence="11">
    <location>
        <begin position="97"/>
        <end position="116"/>
    </location>
</feature>
<dbReference type="GO" id="GO:0016020">
    <property type="term" value="C:membrane"/>
    <property type="evidence" value="ECO:0007669"/>
    <property type="project" value="UniProtKB-SubCell"/>
</dbReference>
<keyword evidence="5 11" id="KW-0812">Transmembrane</keyword>
<keyword evidence="8" id="KW-0157">Chromophore</keyword>